<dbReference type="PANTHER" id="PTHR34180:SF1">
    <property type="entry name" value="BETA-ALANYL-DOPAMINE_CARCININE HYDROLASE"/>
    <property type="match status" value="1"/>
</dbReference>
<name>A0ABR4IED0_9EURO</name>
<comment type="caution">
    <text evidence="2">The sequence shown here is derived from an EMBL/GenBank/DDBJ whole genome shotgun (WGS) entry which is preliminary data.</text>
</comment>
<dbReference type="InterPro" id="IPR047801">
    <property type="entry name" value="Peptidase_C45"/>
</dbReference>
<feature type="domain" description="Peptidase C45 hydrolase" evidence="1">
    <location>
        <begin position="106"/>
        <end position="173"/>
    </location>
</feature>
<dbReference type="InterPro" id="IPR005079">
    <property type="entry name" value="Peptidase_C45_hydrolase"/>
</dbReference>
<dbReference type="Pfam" id="PF03417">
    <property type="entry name" value="AAT"/>
    <property type="match status" value="2"/>
</dbReference>
<gene>
    <name evidence="2" type="ORF">BDW59DRAFT_179673</name>
</gene>
<dbReference type="Gene3D" id="3.60.60.10">
    <property type="entry name" value="Penicillin V Acylase, Chain A"/>
    <property type="match status" value="1"/>
</dbReference>
<dbReference type="InterPro" id="IPR047794">
    <property type="entry name" value="C45_proenzyme-like"/>
</dbReference>
<proteinExistence type="predicted"/>
<dbReference type="NCBIfam" id="NF040521">
    <property type="entry name" value="C45_proenzyme"/>
    <property type="match status" value="1"/>
</dbReference>
<dbReference type="EMBL" id="JBFXLS010000032">
    <property type="protein sequence ID" value="KAL2826114.1"/>
    <property type="molecule type" value="Genomic_DNA"/>
</dbReference>
<evidence type="ECO:0000313" key="2">
    <source>
        <dbReference type="EMBL" id="KAL2826114.1"/>
    </source>
</evidence>
<feature type="domain" description="Peptidase C45 hydrolase" evidence="1">
    <location>
        <begin position="183"/>
        <end position="294"/>
    </location>
</feature>
<organism evidence="2 3">
    <name type="scientific">Aspergillus cavernicola</name>
    <dbReference type="NCBI Taxonomy" id="176166"/>
    <lineage>
        <taxon>Eukaryota</taxon>
        <taxon>Fungi</taxon>
        <taxon>Dikarya</taxon>
        <taxon>Ascomycota</taxon>
        <taxon>Pezizomycotina</taxon>
        <taxon>Eurotiomycetes</taxon>
        <taxon>Eurotiomycetidae</taxon>
        <taxon>Eurotiales</taxon>
        <taxon>Aspergillaceae</taxon>
        <taxon>Aspergillus</taxon>
        <taxon>Aspergillus subgen. Nidulantes</taxon>
    </lineage>
</organism>
<evidence type="ECO:0000259" key="1">
    <source>
        <dbReference type="Pfam" id="PF03417"/>
    </source>
</evidence>
<dbReference type="Gene3D" id="1.10.10.2120">
    <property type="match status" value="1"/>
</dbReference>
<accession>A0ABR4IED0</accession>
<evidence type="ECO:0000313" key="3">
    <source>
        <dbReference type="Proteomes" id="UP001610335"/>
    </source>
</evidence>
<dbReference type="PANTHER" id="PTHR34180">
    <property type="entry name" value="PEPTIDASE C45"/>
    <property type="match status" value="1"/>
</dbReference>
<sequence length="313" mass="34325">MLRVQCSGTPHEIGIQHGSAASSQILRCIDYYSSLFHEKCALDWEHVRSLAESFAVRIKAVWPAFYDEMEGIAQGSGRSILDIVALNVRTEIAFGCFSDGCTSLSWHTENHSFLAQNWDWHPAQKQNLILLSIHHQCPKPSIKMITEAGIIGKIGFNSAGVGVCLNVIRAKESPSAKAALDSIGEWGIASSAHILIADAQEAMGCEFTSTTSAIMHADSKERVIHSNHLLLSHPGVVDTVWLRDSPFRAERMRELSDGGEGEGEVTWDVVASFSEDRENAPAGICRMGETETLFNVLGMPDFPEEVVELAFDI</sequence>
<dbReference type="Proteomes" id="UP001610335">
    <property type="component" value="Unassembled WGS sequence"/>
</dbReference>
<protein>
    <recommendedName>
        <fullName evidence="1">Peptidase C45 hydrolase domain-containing protein</fullName>
    </recommendedName>
</protein>
<reference evidence="2 3" key="1">
    <citation type="submission" date="2024-07" db="EMBL/GenBank/DDBJ databases">
        <title>Section-level genome sequencing and comparative genomics of Aspergillus sections Usti and Cavernicolus.</title>
        <authorList>
            <consortium name="Lawrence Berkeley National Laboratory"/>
            <person name="Nybo J.L."/>
            <person name="Vesth T.C."/>
            <person name="Theobald S."/>
            <person name="Frisvad J.C."/>
            <person name="Larsen T.O."/>
            <person name="Kjaerboelling I."/>
            <person name="Rothschild-Mancinelli K."/>
            <person name="Lyhne E.K."/>
            <person name="Kogle M.E."/>
            <person name="Barry K."/>
            <person name="Clum A."/>
            <person name="Na H."/>
            <person name="Ledsgaard L."/>
            <person name="Lin J."/>
            <person name="Lipzen A."/>
            <person name="Kuo A."/>
            <person name="Riley R."/>
            <person name="Mondo S."/>
            <person name="LaButti K."/>
            <person name="Haridas S."/>
            <person name="Pangalinan J."/>
            <person name="Salamov A.A."/>
            <person name="Simmons B.A."/>
            <person name="Magnuson J.K."/>
            <person name="Chen J."/>
            <person name="Drula E."/>
            <person name="Henrissat B."/>
            <person name="Wiebenga A."/>
            <person name="Lubbers R.J."/>
            <person name="Gomes A.C."/>
            <person name="Makela M.R."/>
            <person name="Stajich J."/>
            <person name="Grigoriev I.V."/>
            <person name="Mortensen U.H."/>
            <person name="De vries R.P."/>
            <person name="Baker S.E."/>
            <person name="Andersen M.R."/>
        </authorList>
    </citation>
    <scope>NUCLEOTIDE SEQUENCE [LARGE SCALE GENOMIC DNA]</scope>
    <source>
        <strain evidence="2 3">CBS 600.67</strain>
    </source>
</reference>
<keyword evidence="3" id="KW-1185">Reference proteome</keyword>